<name>A0A6M3KNP3_9ZZZZ</name>
<gene>
    <name evidence="2" type="ORF">MM415A00321_0025</name>
    <name evidence="1" type="ORF">MM415B00326_0011</name>
</gene>
<evidence type="ECO:0000313" key="2">
    <source>
        <dbReference type="EMBL" id="QJA83045.1"/>
    </source>
</evidence>
<dbReference type="EMBL" id="MT141561">
    <property type="protein sequence ID" value="QJA66811.1"/>
    <property type="molecule type" value="Genomic_DNA"/>
</dbReference>
<evidence type="ECO:0000313" key="1">
    <source>
        <dbReference type="EMBL" id="QJA66811.1"/>
    </source>
</evidence>
<sequence length="108" mass="11962">MIIGVIDRLQLTFLCDMPASIYVRISKSITAARNCDFKSMRDMANELNIRVLCFNKKGPVLVMGWDEVTYLMVVMIDAATDKVTRQAANEINAIVEALTCAVEMGIGT</sequence>
<reference evidence="2" key="1">
    <citation type="submission" date="2020-03" db="EMBL/GenBank/DDBJ databases">
        <title>The deep terrestrial virosphere.</title>
        <authorList>
            <person name="Holmfeldt K."/>
            <person name="Nilsson E."/>
            <person name="Simone D."/>
            <person name="Lopez-Fernandez M."/>
            <person name="Wu X."/>
            <person name="de Brujin I."/>
            <person name="Lundin D."/>
            <person name="Andersson A."/>
            <person name="Bertilsson S."/>
            <person name="Dopson M."/>
        </authorList>
    </citation>
    <scope>NUCLEOTIDE SEQUENCE</scope>
    <source>
        <strain evidence="2">MM415A00321</strain>
        <strain evidence="1">MM415B00326</strain>
    </source>
</reference>
<proteinExistence type="predicted"/>
<accession>A0A6M3KNP3</accession>
<protein>
    <submittedName>
        <fullName evidence="2">Uncharacterized protein</fullName>
    </submittedName>
</protein>
<organism evidence="2">
    <name type="scientific">viral metagenome</name>
    <dbReference type="NCBI Taxonomy" id="1070528"/>
    <lineage>
        <taxon>unclassified sequences</taxon>
        <taxon>metagenomes</taxon>
        <taxon>organismal metagenomes</taxon>
    </lineage>
</organism>
<dbReference type="EMBL" id="MT142502">
    <property type="protein sequence ID" value="QJA83045.1"/>
    <property type="molecule type" value="Genomic_DNA"/>
</dbReference>
<dbReference type="AlphaFoldDB" id="A0A6M3KNP3"/>